<dbReference type="Proteomes" id="UP000219563">
    <property type="component" value="Unassembled WGS sequence"/>
</dbReference>
<reference evidence="2 3" key="1">
    <citation type="submission" date="2017-08" db="EMBL/GenBank/DDBJ databases">
        <authorList>
            <person name="de Groot N.N."/>
        </authorList>
    </citation>
    <scope>NUCLEOTIDE SEQUENCE [LARGE SCALE GENOMIC DNA]</scope>
    <source>
        <strain evidence="2 3">DSM 9787</strain>
    </source>
</reference>
<dbReference type="RefSeq" id="WP_097077160.1">
    <property type="nucleotide sequence ID" value="NZ_OBMR01000014.1"/>
</dbReference>
<protein>
    <submittedName>
        <fullName evidence="2">Relaxase/Mobilisation nuclease domain-containing protein</fullName>
    </submittedName>
</protein>
<evidence type="ECO:0000313" key="2">
    <source>
        <dbReference type="EMBL" id="SOC16353.1"/>
    </source>
</evidence>
<sequence length="763" mass="87691">MTAICKTIAVHGEHLSSLLDYGADIEKTSLLGNDALSNLFDYAKNESKTSFVDPLNDEKSILVTGVKCSPETANKEFKDTRDLYPDSKRGLGNKQSRVIAIHLIQSFKETNISPIIAHKIGIELLERNGYMGVVDTHMNKTHIHNHIIINSYIPGGDKKIILEKKFLMNIRKFSDDLQKEYGIPIDFESPTKQLEKSKDSLQYGEWAAQRKNKSWKADLYESMLICSASSSSKEEYIKLLKRFGYTLAKQQRNGDLVWFNLDKTKKIKESTLYREFTDSTLRQFNHSSIHFDYLETRYSWDGRELNNIENTLRETYNIICAVANYISNSHSIAQLKSYNLEYKKSELTWASNIKGLYSVDTIKELDEKLNSVGTSISIIKKQIKDIESIKDYYHTIAEYSSSAKLLKQSFINQGGQSNLLNELYLPHISALEASENNATIAPLSSTQKRDLHILMATHPDYRIVNAQLGYRNLSTVDYFNIVKYFKYGGELPGILCNRNSFNHDMAYKNQYDFLSKKFPFAANPRQIGDCKKLLVDAGYDITKINLKSLTLADVINIQNCLGPAPTLEDTKDITSPSVNDINRCVDICKQKGIVPPMHPKDMSSKQCNIFYSWACSQGKDPRIIELQSKHINDDKAFSKSIVNLKPELQTAIRSYRNAVIKLHKIGLSPDDIDVYINQFENIDEHLNSLKLNQTTLNKQYKDLIHLKQILYFSHDLNYVYGSPNLREEFYEFKRRDLSLDNDRLQFQKDNFKKNKDKDLDFTF</sequence>
<dbReference type="EMBL" id="OBMR01000014">
    <property type="protein sequence ID" value="SOC16353.1"/>
    <property type="molecule type" value="Genomic_DNA"/>
</dbReference>
<organism evidence="2 3">
    <name type="scientific">Pseudobutyrivibrio ruminis DSM 9787</name>
    <dbReference type="NCBI Taxonomy" id="1123011"/>
    <lineage>
        <taxon>Bacteria</taxon>
        <taxon>Bacillati</taxon>
        <taxon>Bacillota</taxon>
        <taxon>Clostridia</taxon>
        <taxon>Lachnospirales</taxon>
        <taxon>Lachnospiraceae</taxon>
        <taxon>Pseudobutyrivibrio</taxon>
    </lineage>
</organism>
<feature type="domain" description="MobA/VirD2-like nuclease" evidence="1">
    <location>
        <begin position="56"/>
        <end position="183"/>
    </location>
</feature>
<accession>A0A285T9H9</accession>
<evidence type="ECO:0000259" key="1">
    <source>
        <dbReference type="Pfam" id="PF03432"/>
    </source>
</evidence>
<dbReference type="InterPro" id="IPR005094">
    <property type="entry name" value="Endonuclease_MobA/VirD2"/>
</dbReference>
<gene>
    <name evidence="2" type="ORF">SAMN02910411_0374</name>
</gene>
<dbReference type="Pfam" id="PF03432">
    <property type="entry name" value="Relaxase"/>
    <property type="match status" value="1"/>
</dbReference>
<dbReference type="AlphaFoldDB" id="A0A285T9H9"/>
<name>A0A285T9H9_9FIRM</name>
<proteinExistence type="predicted"/>
<evidence type="ECO:0000313" key="3">
    <source>
        <dbReference type="Proteomes" id="UP000219563"/>
    </source>
</evidence>